<dbReference type="Pfam" id="PF13432">
    <property type="entry name" value="TPR_16"/>
    <property type="match status" value="4"/>
</dbReference>
<dbReference type="Gene3D" id="3.90.70.10">
    <property type="entry name" value="Cysteine proteinases"/>
    <property type="match status" value="1"/>
</dbReference>
<name>A0A1C9WBB9_9GAMM</name>
<dbReference type="PROSITE" id="PS50005">
    <property type="entry name" value="TPR"/>
    <property type="match status" value="2"/>
</dbReference>
<proteinExistence type="predicted"/>
<accession>A0A1C9WBB9</accession>
<evidence type="ECO:0000259" key="3">
    <source>
        <dbReference type="Pfam" id="PF13529"/>
    </source>
</evidence>
<dbReference type="InterPro" id="IPR011990">
    <property type="entry name" value="TPR-like_helical_dom_sf"/>
</dbReference>
<dbReference type="PATRIC" id="fig|1769779.3.peg.3048"/>
<dbReference type="PANTHER" id="PTHR12558:SF13">
    <property type="entry name" value="CELL DIVISION CYCLE PROTEIN 27 HOMOLOG"/>
    <property type="match status" value="1"/>
</dbReference>
<dbReference type="EMBL" id="CP014143">
    <property type="protein sequence ID" value="AOS98439.1"/>
    <property type="molecule type" value="Genomic_DNA"/>
</dbReference>
<dbReference type="STRING" id="1769779.AUP74_03073"/>
<keyword evidence="5" id="KW-1185">Reference proteome</keyword>
<dbReference type="RefSeq" id="WP_083261035.1">
    <property type="nucleotide sequence ID" value="NZ_CP014143.1"/>
</dbReference>
<evidence type="ECO:0000256" key="2">
    <source>
        <dbReference type="SAM" id="Coils"/>
    </source>
</evidence>
<dbReference type="Pfam" id="PF13181">
    <property type="entry name" value="TPR_8"/>
    <property type="match status" value="1"/>
</dbReference>
<evidence type="ECO:0000313" key="4">
    <source>
        <dbReference type="EMBL" id="AOS98439.1"/>
    </source>
</evidence>
<dbReference type="SMART" id="SM00028">
    <property type="entry name" value="TPR"/>
    <property type="match status" value="8"/>
</dbReference>
<feature type="domain" description="Peptidase C39-like" evidence="3">
    <location>
        <begin position="312"/>
        <end position="419"/>
    </location>
</feature>
<evidence type="ECO:0000313" key="5">
    <source>
        <dbReference type="Proteomes" id="UP000095672"/>
    </source>
</evidence>
<feature type="coiled-coil region" evidence="2">
    <location>
        <begin position="648"/>
        <end position="700"/>
    </location>
</feature>
<keyword evidence="1" id="KW-0802">TPR repeat</keyword>
<dbReference type="PANTHER" id="PTHR12558">
    <property type="entry name" value="CELL DIVISION CYCLE 16,23,27"/>
    <property type="match status" value="1"/>
</dbReference>
<keyword evidence="2" id="KW-0175">Coiled coil</keyword>
<dbReference type="SUPFAM" id="SSF48452">
    <property type="entry name" value="TPR-like"/>
    <property type="match status" value="4"/>
</dbReference>
<dbReference type="InterPro" id="IPR019734">
    <property type="entry name" value="TPR_rpt"/>
</dbReference>
<protein>
    <submittedName>
        <fullName evidence="4">Tetratricopeptide repeat protein</fullName>
    </submittedName>
</protein>
<gene>
    <name evidence="4" type="ORF">AUP74_03073</name>
</gene>
<reference evidence="5" key="1">
    <citation type="submission" date="2016-01" db="EMBL/GenBank/DDBJ databases">
        <title>Complete genome sequence of Microbulbifer sp. CCB-MM1, a halophile isolated from Matang Mangrove Forest, Perak.</title>
        <authorList>
            <person name="Moh T.H."/>
            <person name="Dinesh B."/>
            <person name="Lau N.-S."/>
            <person name="Go F."/>
            <person name="Alexander Chong S.-C."/>
        </authorList>
    </citation>
    <scope>NUCLEOTIDE SEQUENCE [LARGE SCALE GENOMIC DNA]</scope>
    <source>
        <strain evidence="5">CCB-MM1</strain>
    </source>
</reference>
<organism evidence="4 5">
    <name type="scientific">Microbulbifer aggregans</name>
    <dbReference type="NCBI Taxonomy" id="1769779"/>
    <lineage>
        <taxon>Bacteria</taxon>
        <taxon>Pseudomonadati</taxon>
        <taxon>Pseudomonadota</taxon>
        <taxon>Gammaproteobacteria</taxon>
        <taxon>Cellvibrionales</taxon>
        <taxon>Microbulbiferaceae</taxon>
        <taxon>Microbulbifer</taxon>
    </lineage>
</organism>
<dbReference type="Gene3D" id="1.25.40.10">
    <property type="entry name" value="Tetratricopeptide repeat domain"/>
    <property type="match status" value="5"/>
</dbReference>
<evidence type="ECO:0000256" key="1">
    <source>
        <dbReference type="PROSITE-ProRule" id="PRU00339"/>
    </source>
</evidence>
<feature type="repeat" description="TPR" evidence="1">
    <location>
        <begin position="1042"/>
        <end position="1075"/>
    </location>
</feature>
<dbReference type="InterPro" id="IPR039564">
    <property type="entry name" value="Peptidase_C39-like"/>
</dbReference>
<dbReference type="Pfam" id="PF13529">
    <property type="entry name" value="Peptidase_C39_2"/>
    <property type="match status" value="1"/>
</dbReference>
<sequence length="1664" mass="190453">MEVTSSISTKSPTKDQLECYRDLVKCGRPLSALEAAEQDHGPSNQWTDIDLLVLAIRCLWQQGRDRDSDALTYRIWRKYQGDARIIPYFLITLFSRRGPLKAWEEYQRLESDGFPGDADQQYLLCIKADILSAFRDFRAAEQAMAEALTLGKADWVLMRKAQLLHESDRHEEALSLAERIHRESPGSLNAARLYASFLQRDDQNQKALDLLLSYREQSQSMLLAFQTCQLAVEMRAFPEALESIRGAEALATGECPAYLRRGLNNAWADLYCSWGRYEEALPYLEQKSPYHASLKASISVRGEDHSRKILELPFVQQRHMTCAPASIASVLKFWGEDISQDEIAREICYNGTYTHDQRVWLNRRGWHVIEFDLNFPQLKQLIELGIPVLLSTVEPGNSHLQVIAGYDEATGTYILRDPMSPRLVEMLVKESEVYYASSGPRCMVAVPGGEAGRVSDLGLAASELYDGMYRFREALESHQHEKAADILAQLDTADSDHRITLNCKLEMAYHNRDDRRALACTEQLLEKYPEDVNFQLGKVQLLSNLGAASASLEFMEQLEAAGKADFLILSRLVDALRFDHRNQERVQQILEQLIKRRPLHPQTLYALAGVTWDSGNYARARDLYRFVTCLEDTTESYASSYFKAERFLQQTEAALDFLRDRVNRFGKKSSGPVISLFHALDALEKTNEGLEALWNGIEQRPEDGDLMLFTARRLLRLNRIEEASALVERAQPHINKTRHLEIVAEVAAHQLDREKAVSLWRQVLEAEPLNYDASHTLVQLLLEQDKYAEAIDYLDRKIGEFPGNYQLQKMRLNALAEDDVDRIEEGYRQLIQTHPDDNWAYIKLSHLCGQRFKLEEALEYASEATRISRRDAQAWTQLGRTYALSQQSADAQRAFKQAIELDCDCTQAYNPLLQTVHEVGQKKQLLKFIHDRLIHDVTFGDGILCYGDIARQWLAPDELNAFLHSAMEQRPDLWQSWLALVSGYCEQGLLDKANDTIRLAIRRFPLVPRLHLELAEILRLQGNSAAAISTVEEVIALNPFWSQPYTRKADLLESDGHYDEAIEVLRRAIQRLPEDSVLYVYLADLLAKRERDQEAIEALVKSLQFSPFYGWAWEKLAALCGKTGQVSLVRERMQATRQSFPNNAVLAKLDAESRDALSERLEVLADFIRHHPRNVELVDLYARSLAEASRFREALEICSWEYWDHETPLDLRARHAWLINKQGNTRLAIEEIQKVTESAPHYYTGWWMLANWALDEEQKDLACDALEQCRRLRPNDANALTFVAESLQRAERSSEEITPVIQRAFTLAPSDSYIGLTYLDQLIEDELWEQAGEILNLVKLHNVDAFILTRELQIRAGAGAAPNILLSLWSTLLTSRDANDWVVHTGWQLLRDAGLTGDATSIVLERHNQGEPIHEHAGYCLAAEQIGTSGLGTFEKNIASFDQPDAFTQRMLECYLDRLVREERLPGRNRARLEHLISDHCDNWGTYGLLLCQKAHWHHARSWFSNWESFEEPSPWMLFLASMSFREAGSYEEGAAAMEAAYQLPADHYRGDIVCWHSLDQLLLKGESSGNDLEYIDRGNLTALAEYALRLCEALMVLGTNDFSSKYRDVSPKLRFAQQRYQSVCNNQAAKRAKKLAHRRVKASLQVDGLLRKLYWRWMISNHF</sequence>
<feature type="repeat" description="TPR" evidence="1">
    <location>
        <begin position="872"/>
        <end position="905"/>
    </location>
</feature>
<dbReference type="OrthoDB" id="221093at2"/>
<dbReference type="Proteomes" id="UP000095672">
    <property type="component" value="Chromosome"/>
</dbReference>
<dbReference type="KEGG" id="micc:AUP74_03073"/>